<accession>A0A8S1DAD9</accession>
<evidence type="ECO:0000256" key="3">
    <source>
        <dbReference type="ARBA" id="ARBA00022703"/>
    </source>
</evidence>
<comment type="similarity">
    <text evidence="1">Belongs to the API5 family.</text>
</comment>
<proteinExistence type="inferred from homology"/>
<dbReference type="Gene3D" id="3.40.50.790">
    <property type="match status" value="1"/>
</dbReference>
<dbReference type="InterPro" id="IPR008383">
    <property type="entry name" value="API5"/>
</dbReference>
<feature type="region of interest" description="Disordered" evidence="7">
    <location>
        <begin position="712"/>
        <end position="733"/>
    </location>
</feature>
<evidence type="ECO:0000313" key="9">
    <source>
        <dbReference type="Proteomes" id="UP000494165"/>
    </source>
</evidence>
<evidence type="ECO:0000256" key="4">
    <source>
        <dbReference type="ARBA" id="ARBA00022980"/>
    </source>
</evidence>
<dbReference type="CDD" id="cd00403">
    <property type="entry name" value="Ribosomal_L1"/>
    <property type="match status" value="1"/>
</dbReference>
<evidence type="ECO:0000313" key="8">
    <source>
        <dbReference type="EMBL" id="CAB3379328.1"/>
    </source>
</evidence>
<evidence type="ECO:0000256" key="7">
    <source>
        <dbReference type="SAM" id="MobiDB-lite"/>
    </source>
</evidence>
<dbReference type="InterPro" id="IPR016024">
    <property type="entry name" value="ARM-type_fold"/>
</dbReference>
<gene>
    <name evidence="8" type="ORF">CLODIP_2_CD10398</name>
</gene>
<comment type="caution">
    <text evidence="8">The sequence shown here is derived from an EMBL/GenBank/DDBJ whole genome shotgun (WGS) entry which is preliminary data.</text>
</comment>
<evidence type="ECO:0000256" key="1">
    <source>
        <dbReference type="ARBA" id="ARBA00009515"/>
    </source>
</evidence>
<dbReference type="InterPro" id="IPR023674">
    <property type="entry name" value="Ribosomal_uL1-like"/>
</dbReference>
<dbReference type="PANTHER" id="PTHR12758:SF19">
    <property type="entry name" value="APOPTOSIS INHIBITOR 5"/>
    <property type="match status" value="1"/>
</dbReference>
<dbReference type="Pfam" id="PF05918">
    <property type="entry name" value="API5"/>
    <property type="match status" value="1"/>
</dbReference>
<name>A0A8S1DAD9_9INSE</name>
<dbReference type="GO" id="GO:0043066">
    <property type="term" value="P:negative regulation of apoptotic process"/>
    <property type="evidence" value="ECO:0007669"/>
    <property type="project" value="TreeGrafter"/>
</dbReference>
<reference evidence="8 9" key="1">
    <citation type="submission" date="2020-04" db="EMBL/GenBank/DDBJ databases">
        <authorList>
            <person name="Alioto T."/>
            <person name="Alioto T."/>
            <person name="Gomez Garrido J."/>
        </authorList>
    </citation>
    <scope>NUCLEOTIDE SEQUENCE [LARGE SCALE GENOMIC DNA]</scope>
</reference>
<dbReference type="GO" id="GO:0003723">
    <property type="term" value="F:RNA binding"/>
    <property type="evidence" value="ECO:0007669"/>
    <property type="project" value="TreeGrafter"/>
</dbReference>
<dbReference type="OrthoDB" id="19224at2759"/>
<dbReference type="PANTHER" id="PTHR12758">
    <property type="entry name" value="APOPTOSIS INHIBITOR 5-RELATED"/>
    <property type="match status" value="1"/>
</dbReference>
<dbReference type="InterPro" id="IPR028364">
    <property type="entry name" value="Ribosomal_uL1/biogenesis"/>
</dbReference>
<comment type="similarity">
    <text evidence="2">Belongs to the universal ribosomal protein uL1 family.</text>
</comment>
<dbReference type="GO" id="GO:0005634">
    <property type="term" value="C:nucleus"/>
    <property type="evidence" value="ECO:0007669"/>
    <property type="project" value="TreeGrafter"/>
</dbReference>
<organism evidence="8 9">
    <name type="scientific">Cloeon dipterum</name>
    <dbReference type="NCBI Taxonomy" id="197152"/>
    <lineage>
        <taxon>Eukaryota</taxon>
        <taxon>Metazoa</taxon>
        <taxon>Ecdysozoa</taxon>
        <taxon>Arthropoda</taxon>
        <taxon>Hexapoda</taxon>
        <taxon>Insecta</taxon>
        <taxon>Pterygota</taxon>
        <taxon>Palaeoptera</taxon>
        <taxon>Ephemeroptera</taxon>
        <taxon>Pisciforma</taxon>
        <taxon>Baetidae</taxon>
        <taxon>Cloeon</taxon>
    </lineage>
</organism>
<keyword evidence="4" id="KW-0689">Ribosomal protein</keyword>
<dbReference type="GO" id="GO:0005840">
    <property type="term" value="C:ribosome"/>
    <property type="evidence" value="ECO:0007669"/>
    <property type="project" value="UniProtKB-KW"/>
</dbReference>
<dbReference type="GO" id="GO:0006915">
    <property type="term" value="P:apoptotic process"/>
    <property type="evidence" value="ECO:0007669"/>
    <property type="project" value="UniProtKB-KW"/>
</dbReference>
<evidence type="ECO:0000256" key="2">
    <source>
        <dbReference type="ARBA" id="ARBA00010531"/>
    </source>
</evidence>
<dbReference type="SUPFAM" id="SSF56808">
    <property type="entry name" value="Ribosomal protein L1"/>
    <property type="match status" value="1"/>
</dbReference>
<keyword evidence="5" id="KW-0687">Ribonucleoprotein</keyword>
<evidence type="ECO:0000256" key="5">
    <source>
        <dbReference type="ARBA" id="ARBA00023274"/>
    </source>
</evidence>
<dbReference type="GO" id="GO:1990904">
    <property type="term" value="C:ribonucleoprotein complex"/>
    <property type="evidence" value="ECO:0007669"/>
    <property type="project" value="UniProtKB-KW"/>
</dbReference>
<dbReference type="Pfam" id="PF00687">
    <property type="entry name" value="Ribosomal_L1"/>
    <property type="match status" value="1"/>
</dbReference>
<dbReference type="AlphaFoldDB" id="A0A8S1DAD9"/>
<dbReference type="InterPro" id="IPR016095">
    <property type="entry name" value="Ribosomal_uL1_3-a/b-sand"/>
</dbReference>
<sequence>MSSKVSRETLYEGVEALLKHSEEKKKNFLETVELQIGLKNYDPQKDKRFSGTVKLKHIPRPKMSVCILGDQQHCDEAKANEVPFMDAEALKKLNKNKKAVKKLAKKYDAFLASESLIKQIPRLLGPGLNKAGKFPGLLTHQESMMMKIDEVKATIKFQMKKVLCLSVAVGNVGMSADDLAQNVHLSINFLVSLLKKHWQNVRSLHIKSTMGPPQSVYVAFHRRTPRVLRGHRFIESAFKQSQKMSQSNIDKIYEIYAVLSGAGDKISEHEAEYLLLLEAVKGSDKEKRLAAQFIAKFFKSFPSLLEKSIESQFDLCEDEDSMIRKYAVRDLPNYCKDNKEYTRKVADILTQLLQIDDPSELSVVQSSLNALFKIDAKGTFGGIFNQILAGEEIVRERSIKFLATRYKTLGPNLITKEVEEYVITEVKKVLQDVTADEFKLLMDVLSETRLGKTVSGHHELVDLVVEQAELDQPFGASEPENVLRLIACTQHALPYFSSQVEPTKFVTFMCEDVLPVLASVPKTLQTPDSDAHLELLKLTAELCKHCSSVESPESKLNHVYTLLLEYMPLPAEGDAEKLATEDPLLEFSYVECLLYILHRFGKHHPDFLANNPERMKDFRIRLQYFARATQGYMKKLKEMLNGKTQSQLKDDDNLIKTVALKTTTNILALIKDLFHTPPIYKSSIVLSWTSVSQRKDDGGLKRHAPITFEGNGAKMARKSDDQARYQPPSGKYSERISSYSGECNVVLIFGTLQNVLVPVTFNKHQNFHC</sequence>
<dbReference type="FunFam" id="3.40.50.790:FF:000002">
    <property type="entry name" value="Ribosomal protein"/>
    <property type="match status" value="1"/>
</dbReference>
<dbReference type="FunFam" id="3.30.190.20:FF:000009">
    <property type="entry name" value="Ribosomal protein L10a"/>
    <property type="match status" value="1"/>
</dbReference>
<dbReference type="Gene3D" id="3.30.190.20">
    <property type="match status" value="1"/>
</dbReference>
<dbReference type="FunFam" id="3.30.190.20:FF:000006">
    <property type="entry name" value="Ribosomal protein"/>
    <property type="match status" value="1"/>
</dbReference>
<evidence type="ECO:0000256" key="6">
    <source>
        <dbReference type="ARBA" id="ARBA00035241"/>
    </source>
</evidence>
<dbReference type="EMBL" id="CADEPI010000184">
    <property type="protein sequence ID" value="CAB3379328.1"/>
    <property type="molecule type" value="Genomic_DNA"/>
</dbReference>
<protein>
    <recommendedName>
        <fullName evidence="6">Large ribosomal subunit protein uL1</fullName>
    </recommendedName>
</protein>
<dbReference type="SUPFAM" id="SSF48371">
    <property type="entry name" value="ARM repeat"/>
    <property type="match status" value="1"/>
</dbReference>
<dbReference type="Proteomes" id="UP000494165">
    <property type="component" value="Unassembled WGS sequence"/>
</dbReference>
<keyword evidence="3" id="KW-0053">Apoptosis</keyword>
<keyword evidence="9" id="KW-1185">Reference proteome</keyword>